<dbReference type="Pfam" id="PF13568">
    <property type="entry name" value="OMP_b-brl_2"/>
    <property type="match status" value="1"/>
</dbReference>
<comment type="caution">
    <text evidence="2">The sequence shown here is derived from an EMBL/GenBank/DDBJ whole genome shotgun (WGS) entry which is preliminary data.</text>
</comment>
<gene>
    <name evidence="2" type="ORF">IAA73_11335</name>
</gene>
<protein>
    <submittedName>
        <fullName evidence="2">PorT family protein</fullName>
    </submittedName>
</protein>
<proteinExistence type="predicted"/>
<dbReference type="EMBL" id="JADIMG010000104">
    <property type="protein sequence ID" value="MBO8460904.1"/>
    <property type="molecule type" value="Genomic_DNA"/>
</dbReference>
<dbReference type="AlphaFoldDB" id="A0A9D9HV40"/>
<organism evidence="2 3">
    <name type="scientific">Candidatus Gallipaludibacter merdavium</name>
    <dbReference type="NCBI Taxonomy" id="2840839"/>
    <lineage>
        <taxon>Bacteria</taxon>
        <taxon>Pseudomonadati</taxon>
        <taxon>Bacteroidota</taxon>
        <taxon>Bacteroidia</taxon>
        <taxon>Bacteroidales</taxon>
        <taxon>Candidatus Gallipaludibacter</taxon>
    </lineage>
</organism>
<reference evidence="2" key="2">
    <citation type="journal article" date="2021" name="PeerJ">
        <title>Extensive microbial diversity within the chicken gut microbiome revealed by metagenomics and culture.</title>
        <authorList>
            <person name="Gilroy R."/>
            <person name="Ravi A."/>
            <person name="Getino M."/>
            <person name="Pursley I."/>
            <person name="Horton D.L."/>
            <person name="Alikhan N.F."/>
            <person name="Baker D."/>
            <person name="Gharbi K."/>
            <person name="Hall N."/>
            <person name="Watson M."/>
            <person name="Adriaenssens E.M."/>
            <person name="Foster-Nyarko E."/>
            <person name="Jarju S."/>
            <person name="Secka A."/>
            <person name="Antonio M."/>
            <person name="Oren A."/>
            <person name="Chaudhuri R.R."/>
            <person name="La Ragione R."/>
            <person name="Hildebrand F."/>
            <person name="Pallen M.J."/>
        </authorList>
    </citation>
    <scope>NUCLEOTIDE SEQUENCE</scope>
    <source>
        <strain evidence="2">G3-3990</strain>
    </source>
</reference>
<sequence>MKKFVFVFILSIGVLLPMKAQNLPYADQRPFHFGFSLGLNFMDLALTPSMLPCGPNGEVLQARVSSLMPGFSVGVIGEARLNRYFSVRTHPTFHFGQRTISYRPDGSTKEDPVAYKTDVISMPIMVPFYLKYTAEREWNGRPYILLGGGVSFDVGRDRERYVILNTFDYFLEVGVGCEIYFSFFKLAPELKFALGFNNVLTPLSKRPELNDPAVHFYTNAIDRLTSRLLTLSFNFE</sequence>
<feature type="domain" description="Outer membrane protein beta-barrel" evidence="1">
    <location>
        <begin position="20"/>
        <end position="200"/>
    </location>
</feature>
<dbReference type="Proteomes" id="UP000823641">
    <property type="component" value="Unassembled WGS sequence"/>
</dbReference>
<evidence type="ECO:0000313" key="3">
    <source>
        <dbReference type="Proteomes" id="UP000823641"/>
    </source>
</evidence>
<evidence type="ECO:0000259" key="1">
    <source>
        <dbReference type="Pfam" id="PF13568"/>
    </source>
</evidence>
<dbReference type="InterPro" id="IPR025665">
    <property type="entry name" value="Beta-barrel_OMP_2"/>
</dbReference>
<name>A0A9D9HV40_9BACT</name>
<evidence type="ECO:0000313" key="2">
    <source>
        <dbReference type="EMBL" id="MBO8460904.1"/>
    </source>
</evidence>
<reference evidence="2" key="1">
    <citation type="submission" date="2020-10" db="EMBL/GenBank/DDBJ databases">
        <authorList>
            <person name="Gilroy R."/>
        </authorList>
    </citation>
    <scope>NUCLEOTIDE SEQUENCE</scope>
    <source>
        <strain evidence="2">G3-3990</strain>
    </source>
</reference>
<accession>A0A9D9HV40</accession>